<dbReference type="Proteomes" id="UP000027195">
    <property type="component" value="Unassembled WGS sequence"/>
</dbReference>
<sequence length="120" mass="13184">MGKTLILDACLLCLRYSDPPRVFNPPPWRGVLYTCTTRRRCSPLHGTSGYLRTPNARPAVASLYSRKGGSKKQTSSKDTLLEIQGIQNPEPSDPKAPPSALLNLLNLCTHLRRVVVSGAR</sequence>
<evidence type="ECO:0000313" key="1">
    <source>
        <dbReference type="EMBL" id="KDQ18054.1"/>
    </source>
</evidence>
<protein>
    <submittedName>
        <fullName evidence="1">Uncharacterized protein</fullName>
    </submittedName>
</protein>
<proteinExistence type="predicted"/>
<name>A0A067MR39_BOTB1</name>
<dbReference type="HOGENOM" id="CLU_2049334_0_0_1"/>
<accession>A0A067MR39</accession>
<dbReference type="InParanoid" id="A0A067MR39"/>
<reference evidence="2" key="1">
    <citation type="journal article" date="2014" name="Proc. Natl. Acad. Sci. U.S.A.">
        <title>Extensive sampling of basidiomycete genomes demonstrates inadequacy of the white-rot/brown-rot paradigm for wood decay fungi.</title>
        <authorList>
            <person name="Riley R."/>
            <person name="Salamov A.A."/>
            <person name="Brown D.W."/>
            <person name="Nagy L.G."/>
            <person name="Floudas D."/>
            <person name="Held B.W."/>
            <person name="Levasseur A."/>
            <person name="Lombard V."/>
            <person name="Morin E."/>
            <person name="Otillar R."/>
            <person name="Lindquist E.A."/>
            <person name="Sun H."/>
            <person name="LaButti K.M."/>
            <person name="Schmutz J."/>
            <person name="Jabbour D."/>
            <person name="Luo H."/>
            <person name="Baker S.E."/>
            <person name="Pisabarro A.G."/>
            <person name="Walton J.D."/>
            <person name="Blanchette R.A."/>
            <person name="Henrissat B."/>
            <person name="Martin F."/>
            <person name="Cullen D."/>
            <person name="Hibbett D.S."/>
            <person name="Grigoriev I.V."/>
        </authorList>
    </citation>
    <scope>NUCLEOTIDE SEQUENCE [LARGE SCALE GENOMIC DNA]</scope>
    <source>
        <strain evidence="2">FD-172 SS1</strain>
    </source>
</reference>
<keyword evidence="2" id="KW-1185">Reference proteome</keyword>
<dbReference type="EMBL" id="KL198022">
    <property type="protein sequence ID" value="KDQ18054.1"/>
    <property type="molecule type" value="Genomic_DNA"/>
</dbReference>
<gene>
    <name evidence="1" type="ORF">BOTBODRAFT_548182</name>
</gene>
<dbReference type="AlphaFoldDB" id="A0A067MR39"/>
<evidence type="ECO:0000313" key="2">
    <source>
        <dbReference type="Proteomes" id="UP000027195"/>
    </source>
</evidence>
<organism evidence="1 2">
    <name type="scientific">Botryobasidium botryosum (strain FD-172 SS1)</name>
    <dbReference type="NCBI Taxonomy" id="930990"/>
    <lineage>
        <taxon>Eukaryota</taxon>
        <taxon>Fungi</taxon>
        <taxon>Dikarya</taxon>
        <taxon>Basidiomycota</taxon>
        <taxon>Agaricomycotina</taxon>
        <taxon>Agaricomycetes</taxon>
        <taxon>Cantharellales</taxon>
        <taxon>Botryobasidiaceae</taxon>
        <taxon>Botryobasidium</taxon>
    </lineage>
</organism>